<sequence>MTNAMQHAALQSIEQFLYQQSEYCDLQQWDEYLATFDENAEFHIPQWDSEHVHTTDPKREMSLIYYATRAGLEDRVFRIRTGKSAACTPMPRTLHLLSNVQGEEQADGNWKVKVNWVTHFYRFGESEAFFGRAEYTLRPDSDSWKVLRKQAILLNDKIRHVLDFYHV</sequence>
<dbReference type="RefSeq" id="WP_091360046.1">
    <property type="nucleotide sequence ID" value="NZ_AP025284.1"/>
</dbReference>
<protein>
    <submittedName>
        <fullName evidence="5">Anthranilate 1,2-dioxygenase</fullName>
    </submittedName>
</protein>
<evidence type="ECO:0000256" key="1">
    <source>
        <dbReference type="ARBA" id="ARBA00009570"/>
    </source>
</evidence>
<dbReference type="InterPro" id="IPR017640">
    <property type="entry name" value="Anthranilate_1-2-diOase_ssu"/>
</dbReference>
<dbReference type="InterPro" id="IPR032710">
    <property type="entry name" value="NTF2-like_dom_sf"/>
</dbReference>
<reference evidence="6" key="1">
    <citation type="submission" date="2016-10" db="EMBL/GenBank/DDBJ databases">
        <authorList>
            <person name="Varghese N."/>
            <person name="Submissions S."/>
        </authorList>
    </citation>
    <scope>NUCLEOTIDE SEQUENCE [LARGE SCALE GENOMIC DNA]</scope>
    <source>
        <strain evidence="6">DSM 18887</strain>
    </source>
</reference>
<accession>A0A1H9JJS2</accession>
<dbReference type="PANTHER" id="PTHR41534">
    <property type="entry name" value="BLR3401 PROTEIN"/>
    <property type="match status" value="1"/>
</dbReference>
<keyword evidence="4" id="KW-0560">Oxidoreductase</keyword>
<dbReference type="SUPFAM" id="SSF54427">
    <property type="entry name" value="NTF2-like"/>
    <property type="match status" value="1"/>
</dbReference>
<comment type="similarity">
    <text evidence="1">Belongs to the bacterial ring-hydroxylating dioxygenase beta subunit family.</text>
</comment>
<dbReference type="PANTHER" id="PTHR41534:SF1">
    <property type="entry name" value="BLR3401 PROTEIN"/>
    <property type="match status" value="1"/>
</dbReference>
<proteinExistence type="inferred from homology"/>
<keyword evidence="6" id="KW-1185">Reference proteome</keyword>
<evidence type="ECO:0000256" key="3">
    <source>
        <dbReference type="ARBA" id="ARBA00022964"/>
    </source>
</evidence>
<dbReference type="OrthoDB" id="7446267at2"/>
<dbReference type="NCBIfam" id="TIGR03231">
    <property type="entry name" value="anthran_1_2_B"/>
    <property type="match status" value="1"/>
</dbReference>
<evidence type="ECO:0000313" key="5">
    <source>
        <dbReference type="EMBL" id="SEQ87023.1"/>
    </source>
</evidence>
<evidence type="ECO:0000313" key="6">
    <source>
        <dbReference type="Proteomes" id="UP000198749"/>
    </source>
</evidence>
<gene>
    <name evidence="5" type="ORF">SAMN03080615_03059</name>
</gene>
<dbReference type="Gene3D" id="3.10.450.50">
    <property type="match status" value="1"/>
</dbReference>
<dbReference type="InterPro" id="IPR000391">
    <property type="entry name" value="Rng_hydr_dOase-bsu"/>
</dbReference>
<dbReference type="Pfam" id="PF00866">
    <property type="entry name" value="Ring_hydroxyl_B"/>
    <property type="match status" value="1"/>
</dbReference>
<dbReference type="STRING" id="355243.SAMN03080615_03059"/>
<dbReference type="GO" id="GO:0051213">
    <property type="term" value="F:dioxygenase activity"/>
    <property type="evidence" value="ECO:0007669"/>
    <property type="project" value="UniProtKB-KW"/>
</dbReference>
<dbReference type="GO" id="GO:0019380">
    <property type="term" value="P:3-phenylpropionate catabolic process"/>
    <property type="evidence" value="ECO:0007669"/>
    <property type="project" value="TreeGrafter"/>
</dbReference>
<keyword evidence="3 5" id="KW-0223">Dioxygenase</keyword>
<evidence type="ECO:0000256" key="2">
    <source>
        <dbReference type="ARBA" id="ARBA00022797"/>
    </source>
</evidence>
<dbReference type="EMBL" id="FOGB01000009">
    <property type="protein sequence ID" value="SEQ87023.1"/>
    <property type="molecule type" value="Genomic_DNA"/>
</dbReference>
<dbReference type="CDD" id="cd00667">
    <property type="entry name" value="ring_hydroxylating_dioxygenases_beta"/>
    <property type="match status" value="1"/>
</dbReference>
<keyword evidence="2" id="KW-0058">Aromatic hydrocarbons catabolism</keyword>
<dbReference type="AlphaFoldDB" id="A0A1H9JJS2"/>
<evidence type="ECO:0000256" key="4">
    <source>
        <dbReference type="ARBA" id="ARBA00023002"/>
    </source>
</evidence>
<dbReference type="Proteomes" id="UP000198749">
    <property type="component" value="Unassembled WGS sequence"/>
</dbReference>
<organism evidence="5 6">
    <name type="scientific">Amphritea atlantica</name>
    <dbReference type="NCBI Taxonomy" id="355243"/>
    <lineage>
        <taxon>Bacteria</taxon>
        <taxon>Pseudomonadati</taxon>
        <taxon>Pseudomonadota</taxon>
        <taxon>Gammaproteobacteria</taxon>
        <taxon>Oceanospirillales</taxon>
        <taxon>Oceanospirillaceae</taxon>
        <taxon>Amphritea</taxon>
    </lineage>
</organism>
<name>A0A1H9JJS2_9GAMM</name>